<proteinExistence type="predicted"/>
<dbReference type="AlphaFoldDB" id="A0A3E5HMB1"/>
<gene>
    <name evidence="2" type="ORF">DXA79_05070</name>
</gene>
<evidence type="ECO:0000313" key="2">
    <source>
        <dbReference type="EMBL" id="RGP02614.1"/>
    </source>
</evidence>
<evidence type="ECO:0000313" key="3">
    <source>
        <dbReference type="Proteomes" id="UP000261031"/>
    </source>
</evidence>
<sequence length="154" mass="17879">MSRKVEHEFSEATREYLERIPAVEKVGKTRITYAAWFRREALRRYRRGERPSAIFSAYGIGPDVIGGKRIERCMHRWRNGPQDLDVAEGTPQGVIEQLERRCGLMRDELDAMRESLDRIRGLLSECPAPPRRRTPRPTSSPDDIDGRRTDSVRQ</sequence>
<organism evidence="2 3">
    <name type="scientific">Bifidobacterium pseudocatenulatum</name>
    <dbReference type="NCBI Taxonomy" id="28026"/>
    <lineage>
        <taxon>Bacteria</taxon>
        <taxon>Bacillati</taxon>
        <taxon>Actinomycetota</taxon>
        <taxon>Actinomycetes</taxon>
        <taxon>Bifidobacteriales</taxon>
        <taxon>Bifidobacteriaceae</taxon>
        <taxon>Bifidobacterium</taxon>
    </lineage>
</organism>
<evidence type="ECO:0000256" key="1">
    <source>
        <dbReference type="SAM" id="MobiDB-lite"/>
    </source>
</evidence>
<reference evidence="2 3" key="1">
    <citation type="submission" date="2018-08" db="EMBL/GenBank/DDBJ databases">
        <title>A genome reference for cultivated species of the human gut microbiota.</title>
        <authorList>
            <person name="Zou Y."/>
            <person name="Xue W."/>
            <person name="Luo G."/>
        </authorList>
    </citation>
    <scope>NUCLEOTIDE SEQUENCE [LARGE SCALE GENOMIC DNA]</scope>
    <source>
        <strain evidence="2 3">OF05-12</strain>
    </source>
</reference>
<feature type="compositionally biased region" description="Basic and acidic residues" evidence="1">
    <location>
        <begin position="144"/>
        <end position="154"/>
    </location>
</feature>
<protein>
    <submittedName>
        <fullName evidence="2">Uncharacterized protein</fullName>
    </submittedName>
</protein>
<dbReference type="RefSeq" id="WP_117612052.1">
    <property type="nucleotide sequence ID" value="NZ_JAQEVG010000003.1"/>
</dbReference>
<accession>A0A3E5HMB1</accession>
<dbReference type="Proteomes" id="UP000261031">
    <property type="component" value="Unassembled WGS sequence"/>
</dbReference>
<dbReference type="EMBL" id="QSWD01000003">
    <property type="protein sequence ID" value="RGP02614.1"/>
    <property type="molecule type" value="Genomic_DNA"/>
</dbReference>
<feature type="region of interest" description="Disordered" evidence="1">
    <location>
        <begin position="121"/>
        <end position="154"/>
    </location>
</feature>
<name>A0A3E5HMB1_BIFPS</name>
<comment type="caution">
    <text evidence="2">The sequence shown here is derived from an EMBL/GenBank/DDBJ whole genome shotgun (WGS) entry which is preliminary data.</text>
</comment>